<evidence type="ECO:0000313" key="1">
    <source>
        <dbReference type="EMBL" id="DAG00743.1"/>
    </source>
</evidence>
<protein>
    <submittedName>
        <fullName evidence="1">Uncharacterized protein</fullName>
    </submittedName>
</protein>
<organism evidence="1">
    <name type="scientific">Myoviridae sp. ctJ2i1</name>
    <dbReference type="NCBI Taxonomy" id="2825079"/>
    <lineage>
        <taxon>Viruses</taxon>
        <taxon>Duplodnaviria</taxon>
        <taxon>Heunggongvirae</taxon>
        <taxon>Uroviricota</taxon>
        <taxon>Caudoviricetes</taxon>
    </lineage>
</organism>
<accession>A0A8S5V2A1</accession>
<name>A0A8S5V2A1_9CAUD</name>
<reference evidence="1" key="1">
    <citation type="journal article" date="2021" name="Proc. Natl. Acad. Sci. U.S.A.">
        <title>A Catalog of Tens of Thousands of Viruses from Human Metagenomes Reveals Hidden Associations with Chronic Diseases.</title>
        <authorList>
            <person name="Tisza M.J."/>
            <person name="Buck C.B."/>
        </authorList>
    </citation>
    <scope>NUCLEOTIDE SEQUENCE</scope>
    <source>
        <strain evidence="1">CtJ2i1</strain>
    </source>
</reference>
<sequence>MIQTLNKDNVTLTDIQNKISEIQDYLTESKNTIINEVVDFSLMNYKFQDNYYKKNVSFDYNIDTVSVKNINGNIVIDDNKLMIGGNILSGNSYNNKELMIAGGNSYRWNTLIYNDSAINLNGAIELLLVLKQGTDIITYFVLNEDGRYSVNGIDFEILDDMLFIDHSSLVAIYYR</sequence>
<proteinExistence type="predicted"/>
<dbReference type="EMBL" id="BK016182">
    <property type="protein sequence ID" value="DAG00743.1"/>
    <property type="molecule type" value="Genomic_DNA"/>
</dbReference>